<dbReference type="AlphaFoldDB" id="A0A9W9L1D3"/>
<dbReference type="Pfam" id="PF07110">
    <property type="entry name" value="EthD"/>
    <property type="match status" value="1"/>
</dbReference>
<comment type="similarity">
    <text evidence="1">Belongs to the tpcK family.</text>
</comment>
<gene>
    <name evidence="3" type="ORF">N7515_007130</name>
</gene>
<accession>A0A9W9L1D3</accession>
<dbReference type="InterPro" id="IPR009799">
    <property type="entry name" value="EthD_dom"/>
</dbReference>
<keyword evidence="4" id="KW-1185">Reference proteome</keyword>
<name>A0A9W9L1D3_9EURO</name>
<organism evidence="3 4">
    <name type="scientific">Penicillium bovifimosum</name>
    <dbReference type="NCBI Taxonomy" id="126998"/>
    <lineage>
        <taxon>Eukaryota</taxon>
        <taxon>Fungi</taxon>
        <taxon>Dikarya</taxon>
        <taxon>Ascomycota</taxon>
        <taxon>Pezizomycotina</taxon>
        <taxon>Eurotiomycetes</taxon>
        <taxon>Eurotiomycetidae</taxon>
        <taxon>Eurotiales</taxon>
        <taxon>Aspergillaceae</taxon>
        <taxon>Penicillium</taxon>
    </lineage>
</organism>
<comment type="caution">
    <text evidence="3">The sequence shown here is derived from an EMBL/GenBank/DDBJ whole genome shotgun (WGS) entry which is preliminary data.</text>
</comment>
<evidence type="ECO:0000256" key="1">
    <source>
        <dbReference type="ARBA" id="ARBA00005986"/>
    </source>
</evidence>
<dbReference type="Gene3D" id="3.30.70.100">
    <property type="match status" value="1"/>
</dbReference>
<proteinExistence type="inferred from homology"/>
<dbReference type="Proteomes" id="UP001149079">
    <property type="component" value="Unassembled WGS sequence"/>
</dbReference>
<dbReference type="SUPFAM" id="SSF54909">
    <property type="entry name" value="Dimeric alpha+beta barrel"/>
    <property type="match status" value="1"/>
</dbReference>
<evidence type="ECO:0000313" key="3">
    <source>
        <dbReference type="EMBL" id="KAJ5131091.1"/>
    </source>
</evidence>
<feature type="domain" description="EthD" evidence="2">
    <location>
        <begin position="16"/>
        <end position="111"/>
    </location>
</feature>
<evidence type="ECO:0000259" key="2">
    <source>
        <dbReference type="Pfam" id="PF07110"/>
    </source>
</evidence>
<dbReference type="InterPro" id="IPR011008">
    <property type="entry name" value="Dimeric_a/b-barrel"/>
</dbReference>
<reference evidence="3" key="1">
    <citation type="submission" date="2022-11" db="EMBL/GenBank/DDBJ databases">
        <authorList>
            <person name="Petersen C."/>
        </authorList>
    </citation>
    <scope>NUCLEOTIDE SEQUENCE</scope>
    <source>
        <strain evidence="3">IBT 22155</strain>
    </source>
</reference>
<dbReference type="GeneID" id="81407044"/>
<dbReference type="OrthoDB" id="3454835at2759"/>
<dbReference type="EMBL" id="JAPQKL010000005">
    <property type="protein sequence ID" value="KAJ5131091.1"/>
    <property type="molecule type" value="Genomic_DNA"/>
</dbReference>
<sequence length="151" mass="17335">MTSENTLVLLCFIKRRQDLTEDQFYEYWEKIHGPKIAPWALKHGIVGYKQIHTRATIRGSFAAAVPLPLSTVDFDGAVIWEFPSLDTFLSAFSHPYYVNVIAPDEKNFLEKTLNETATVTMGYLRPIVSEGESTVECDDQLALFEQWEREE</sequence>
<evidence type="ECO:0000313" key="4">
    <source>
        <dbReference type="Proteomes" id="UP001149079"/>
    </source>
</evidence>
<dbReference type="RefSeq" id="XP_056521470.1">
    <property type="nucleotide sequence ID" value="XM_056667874.1"/>
</dbReference>
<protein>
    <recommendedName>
        <fullName evidence="2">EthD domain-containing protein</fullName>
    </recommendedName>
</protein>
<reference evidence="3" key="2">
    <citation type="journal article" date="2023" name="IMA Fungus">
        <title>Comparative genomic study of the Penicillium genus elucidates a diverse pangenome and 15 lateral gene transfer events.</title>
        <authorList>
            <person name="Petersen C."/>
            <person name="Sorensen T."/>
            <person name="Nielsen M.R."/>
            <person name="Sondergaard T.E."/>
            <person name="Sorensen J.L."/>
            <person name="Fitzpatrick D.A."/>
            <person name="Frisvad J.C."/>
            <person name="Nielsen K.L."/>
        </authorList>
    </citation>
    <scope>NUCLEOTIDE SEQUENCE</scope>
    <source>
        <strain evidence="3">IBT 22155</strain>
    </source>
</reference>
<dbReference type="GO" id="GO:0016491">
    <property type="term" value="F:oxidoreductase activity"/>
    <property type="evidence" value="ECO:0007669"/>
    <property type="project" value="InterPro"/>
</dbReference>